<evidence type="ECO:0000313" key="3">
    <source>
        <dbReference type="Proteomes" id="UP000009222"/>
    </source>
</evidence>
<feature type="signal peptide" evidence="1">
    <location>
        <begin position="1"/>
        <end position="22"/>
    </location>
</feature>
<gene>
    <name evidence="2" type="ordered locus">TREAZ_3154</name>
</gene>
<dbReference type="Proteomes" id="UP000009222">
    <property type="component" value="Chromosome"/>
</dbReference>
<accession>F5Y9W5</accession>
<dbReference type="HOGENOM" id="CLU_100962_0_0_12"/>
<proteinExistence type="predicted"/>
<evidence type="ECO:0000313" key="2">
    <source>
        <dbReference type="EMBL" id="AEF81011.1"/>
    </source>
</evidence>
<reference evidence="3" key="1">
    <citation type="submission" date="2009-12" db="EMBL/GenBank/DDBJ databases">
        <title>Complete sequence of Treponema azotonutricium strain ZAS-9.</title>
        <authorList>
            <person name="Tetu S.G."/>
            <person name="Matson E."/>
            <person name="Ren Q."/>
            <person name="Seshadri R."/>
            <person name="Elbourne L."/>
            <person name="Hassan K.A."/>
            <person name="Durkin A."/>
            <person name="Radune D."/>
            <person name="Mohamoud Y."/>
            <person name="Shay R."/>
            <person name="Jin S."/>
            <person name="Zhang X."/>
            <person name="Lucey K."/>
            <person name="Ballor N.R."/>
            <person name="Ottesen E."/>
            <person name="Rosenthal R."/>
            <person name="Allen A."/>
            <person name="Leadbetter J.R."/>
            <person name="Paulsen I.T."/>
        </authorList>
    </citation>
    <scope>NUCLEOTIDE SEQUENCE [LARGE SCALE GENOMIC DNA]</scope>
    <source>
        <strain evidence="3">ATCC BAA-888 / DSM 13862 / ZAS-9</strain>
    </source>
</reference>
<reference evidence="2 3" key="2">
    <citation type="journal article" date="2011" name="ISME J.">
        <title>RNA-seq reveals cooperative metabolic interactions between two termite-gut spirochete species in co-culture.</title>
        <authorList>
            <person name="Rosenthal A.Z."/>
            <person name="Matson E.G."/>
            <person name="Eldar A."/>
            <person name="Leadbetter J.R."/>
        </authorList>
    </citation>
    <scope>NUCLEOTIDE SEQUENCE [LARGE SCALE GENOMIC DNA]</scope>
    <source>
        <strain evidence="3">ATCC BAA-888 / DSM 13862 / ZAS-9</strain>
    </source>
</reference>
<dbReference type="KEGG" id="taz:TREAZ_3154"/>
<keyword evidence="1" id="KW-0732">Signal</keyword>
<dbReference type="STRING" id="545695.TREAZ_3154"/>
<dbReference type="OrthoDB" id="358935at2"/>
<dbReference type="eggNOG" id="ENOG50339C8">
    <property type="taxonomic scope" value="Bacteria"/>
</dbReference>
<name>F5Y9W5_LEAAZ</name>
<keyword evidence="3" id="KW-1185">Reference proteome</keyword>
<dbReference type="InParanoid" id="F5Y9W5"/>
<feature type="chain" id="PRO_5003329786" evidence="1">
    <location>
        <begin position="23"/>
        <end position="217"/>
    </location>
</feature>
<organism evidence="2 3">
    <name type="scientific">Leadbettera azotonutricia (strain ATCC BAA-888 / DSM 13862 / ZAS-9)</name>
    <name type="common">Treponema azotonutricium</name>
    <dbReference type="NCBI Taxonomy" id="545695"/>
    <lineage>
        <taxon>Bacteria</taxon>
        <taxon>Pseudomonadati</taxon>
        <taxon>Spirochaetota</taxon>
        <taxon>Spirochaetia</taxon>
        <taxon>Spirochaetales</taxon>
        <taxon>Breznakiellaceae</taxon>
        <taxon>Leadbettera</taxon>
    </lineage>
</organism>
<evidence type="ECO:0000256" key="1">
    <source>
        <dbReference type="SAM" id="SignalP"/>
    </source>
</evidence>
<protein>
    <submittedName>
        <fullName evidence="2">Uncharacterized protein</fullName>
    </submittedName>
</protein>
<dbReference type="AlphaFoldDB" id="F5Y9W5"/>
<dbReference type="EMBL" id="CP001841">
    <property type="protein sequence ID" value="AEF81011.1"/>
    <property type="molecule type" value="Genomic_DNA"/>
</dbReference>
<sequence length="217" mass="23701">MRINYLYFVLPALLCISCSAPSARVLAVSDGMEFIINPGEEWKKPQFAAWLTDIDGSYVSTILVSNRSGNKSWRMAPKAGRPEALPVWEHSRSKSMYTDEIDSVTSATPKGVVQTAFDNHILVIGGEYHIFLEVNQSFDYNDRWPKKAGNNLPAAGVNGQPSLVYSAGFIYGEPFDRVQLSLAGHGAVDGSHGDIIVDTEGMTTALSIIKDAFLANK</sequence>